<dbReference type="AlphaFoldDB" id="A0A7J6RW67"/>
<keyword evidence="3" id="KW-1185">Reference proteome</keyword>
<proteinExistence type="predicted"/>
<evidence type="ECO:0000313" key="2">
    <source>
        <dbReference type="EMBL" id="KAF4724020.1"/>
    </source>
</evidence>
<reference evidence="2 3" key="1">
    <citation type="submission" date="2020-04" db="EMBL/GenBank/DDBJ databases">
        <title>Perkinsus olseni comparative genomics.</title>
        <authorList>
            <person name="Bogema D.R."/>
        </authorList>
    </citation>
    <scope>NUCLEOTIDE SEQUENCE [LARGE SCALE GENOMIC DNA]</scope>
    <source>
        <strain evidence="2 3">ATCC PRA-207</strain>
    </source>
</reference>
<organism evidence="2 3">
    <name type="scientific">Perkinsus olseni</name>
    <name type="common">Perkinsus atlanticus</name>
    <dbReference type="NCBI Taxonomy" id="32597"/>
    <lineage>
        <taxon>Eukaryota</taxon>
        <taxon>Sar</taxon>
        <taxon>Alveolata</taxon>
        <taxon>Perkinsozoa</taxon>
        <taxon>Perkinsea</taxon>
        <taxon>Perkinsida</taxon>
        <taxon>Perkinsidae</taxon>
        <taxon>Perkinsus</taxon>
    </lineage>
</organism>
<feature type="coiled-coil region" evidence="1">
    <location>
        <begin position="16"/>
        <end position="82"/>
    </location>
</feature>
<evidence type="ECO:0000256" key="1">
    <source>
        <dbReference type="SAM" id="Coils"/>
    </source>
</evidence>
<dbReference type="Proteomes" id="UP000553632">
    <property type="component" value="Unassembled WGS sequence"/>
</dbReference>
<comment type="caution">
    <text evidence="2">The sequence shown here is derived from an EMBL/GenBank/DDBJ whole genome shotgun (WGS) entry which is preliminary data.</text>
</comment>
<dbReference type="EMBL" id="JABANO010023138">
    <property type="protein sequence ID" value="KAF4724020.1"/>
    <property type="molecule type" value="Genomic_DNA"/>
</dbReference>
<keyword evidence="1" id="KW-0175">Coiled coil</keyword>
<protein>
    <submittedName>
        <fullName evidence="2">Uncharacterized protein</fullName>
    </submittedName>
</protein>
<name>A0A7J6RW67_PEROL</name>
<sequence length="92" mass="10311">MIEQLENYYDRPSIIIATLEDQVDKLRNSLAASQEALDSYTAAIDNAEDLQLGDVSELQARLDEALADKARIQAALVAEEQKSRKFQEQGEK</sequence>
<gene>
    <name evidence="2" type="ORF">FOZ63_023867</name>
</gene>
<accession>A0A7J6RW67</accession>
<evidence type="ECO:0000313" key="3">
    <source>
        <dbReference type="Proteomes" id="UP000553632"/>
    </source>
</evidence>
<feature type="non-terminal residue" evidence="2">
    <location>
        <position position="1"/>
    </location>
</feature>